<dbReference type="PATRIC" id="fig|394096.3.peg.8990"/>
<dbReference type="RefSeq" id="WP_044200019.1">
    <property type="nucleotide sequence ID" value="NZ_JMCB01000039.1"/>
</dbReference>
<dbReference type="InterPro" id="IPR045997">
    <property type="entry name" value="DUF5953"/>
</dbReference>
<keyword evidence="2" id="KW-1185">Reference proteome</keyword>
<evidence type="ECO:0000313" key="2">
    <source>
        <dbReference type="Proteomes" id="UP000028725"/>
    </source>
</evidence>
<dbReference type="Proteomes" id="UP000028725">
    <property type="component" value="Unassembled WGS sequence"/>
</dbReference>
<organism evidence="1 2">
    <name type="scientific">Hyalangium minutum</name>
    <dbReference type="NCBI Taxonomy" id="394096"/>
    <lineage>
        <taxon>Bacteria</taxon>
        <taxon>Pseudomonadati</taxon>
        <taxon>Myxococcota</taxon>
        <taxon>Myxococcia</taxon>
        <taxon>Myxococcales</taxon>
        <taxon>Cystobacterineae</taxon>
        <taxon>Archangiaceae</taxon>
        <taxon>Hyalangium</taxon>
    </lineage>
</organism>
<dbReference type="AlphaFoldDB" id="A0A085VSR2"/>
<dbReference type="STRING" id="394096.DB31_6274"/>
<comment type="caution">
    <text evidence="1">The sequence shown here is derived from an EMBL/GenBank/DDBJ whole genome shotgun (WGS) entry which is preliminary data.</text>
</comment>
<accession>A0A085VSR2</accession>
<dbReference type="Pfam" id="PF19378">
    <property type="entry name" value="DUF5953"/>
    <property type="match status" value="1"/>
</dbReference>
<gene>
    <name evidence="1" type="ORF">DB31_6274</name>
</gene>
<sequence>MIIPRVLVFIVYAPALVGKDGRALDVIHGMEKALPGLRLAWRISESGRPIALPHRDAWLIERIKDGGFPLLCNGDASYPVTVNGSENPALLSPGGQPQLDVHAKLPLDEAVISAAAAMLEAMAEGARAFWGHASRYSYGAEVSEQFRRSPHGPERSPRGLPMLNLPENLPAPEIPCFLGWLNYWSVAAAQAIGFPDPARDAELLTRARRTPSGGWVVKLTDAPLDYDNPAHLDALNRAYERFPVIGGRDSPR</sequence>
<reference evidence="1 2" key="1">
    <citation type="submission" date="2014-04" db="EMBL/GenBank/DDBJ databases">
        <title>Genome assembly of Hyalangium minutum DSM 14724.</title>
        <authorList>
            <person name="Sharma G."/>
            <person name="Subramanian S."/>
        </authorList>
    </citation>
    <scope>NUCLEOTIDE SEQUENCE [LARGE SCALE GENOMIC DNA]</scope>
    <source>
        <strain evidence="1 2">DSM 14724</strain>
    </source>
</reference>
<dbReference type="EMBL" id="JMCB01000039">
    <property type="protein sequence ID" value="KFE58475.1"/>
    <property type="molecule type" value="Genomic_DNA"/>
</dbReference>
<proteinExistence type="predicted"/>
<evidence type="ECO:0000313" key="1">
    <source>
        <dbReference type="EMBL" id="KFE58475.1"/>
    </source>
</evidence>
<protein>
    <submittedName>
        <fullName evidence="1">Uncharacterized protein</fullName>
    </submittedName>
</protein>
<name>A0A085VSR2_9BACT</name>